<keyword evidence="1" id="KW-0472">Membrane</keyword>
<name>A0ABY8IAR6_9BURK</name>
<evidence type="ECO:0000313" key="2">
    <source>
        <dbReference type="EMBL" id="WFR81057.1"/>
    </source>
</evidence>
<dbReference type="Proteomes" id="UP001219584">
    <property type="component" value="Chromosome"/>
</dbReference>
<feature type="transmembrane region" description="Helical" evidence="1">
    <location>
        <begin position="125"/>
        <end position="147"/>
    </location>
</feature>
<proteinExistence type="predicted"/>
<organism evidence="2 3">
    <name type="scientific">Janthinobacterium rivuli</name>
    <dbReference type="NCBI Taxonomy" id="2751478"/>
    <lineage>
        <taxon>Bacteria</taxon>
        <taxon>Pseudomonadati</taxon>
        <taxon>Pseudomonadota</taxon>
        <taxon>Betaproteobacteria</taxon>
        <taxon>Burkholderiales</taxon>
        <taxon>Oxalobacteraceae</taxon>
        <taxon>Janthinobacterium</taxon>
    </lineage>
</organism>
<reference evidence="2 3" key="1">
    <citation type="submission" date="2023-04" db="EMBL/GenBank/DDBJ databases">
        <title>Nanopore sequencing of Janthinobacterium from water.</title>
        <authorList>
            <person name="Ciuchcinski K."/>
            <person name="Rokowska A."/>
            <person name="Dziewit L."/>
        </authorList>
    </citation>
    <scope>NUCLEOTIDE SEQUENCE [LARGE SCALE GENOMIC DNA]</scope>
    <source>
        <strain evidence="2 3">DEMB2</strain>
    </source>
</reference>
<dbReference type="RefSeq" id="WP_278318013.1">
    <property type="nucleotide sequence ID" value="NZ_CP121464.1"/>
</dbReference>
<dbReference type="EMBL" id="CP121464">
    <property type="protein sequence ID" value="WFR81057.1"/>
    <property type="molecule type" value="Genomic_DNA"/>
</dbReference>
<accession>A0ABY8IAR6</accession>
<keyword evidence="1" id="KW-1133">Transmembrane helix</keyword>
<keyword evidence="1" id="KW-0812">Transmembrane</keyword>
<sequence>MVDSAKCNGWGSWHCFVFLSTGNCGIASNGELERGLPVALGGACASLIHVQSATYGSTYPSLHCGVRLSVTQILQTWLLAWREAFTCVGLGLRDARHAGLWWRSALWCMAVVALWLGLYSCFGRFFVELSAMLALISVTGLLGLGVMDGVGTLANGPATLSQMGNIAGGLGSAAKAMLSIGQIALALLALAGFFYVMVFIVGAIGTARLPLRWLLLERAKAVAARRYAAWQPPAGLDASSARPVWWRRLLLLLSLLIPIWAMCVLISYLLAWNVQMVYGAAAEKVLGAEQQAALRREQRPAIFALGLLLCLLMLVPVLNLLVPALLCSSVCHLQRRGWRATGSPIKVE</sequence>
<feature type="transmembrane region" description="Helical" evidence="1">
    <location>
        <begin position="180"/>
        <end position="204"/>
    </location>
</feature>
<protein>
    <submittedName>
        <fullName evidence="2">Uncharacterized protein</fullName>
    </submittedName>
</protein>
<keyword evidence="3" id="KW-1185">Reference proteome</keyword>
<gene>
    <name evidence="2" type="ORF">P9875_07790</name>
</gene>
<evidence type="ECO:0000313" key="3">
    <source>
        <dbReference type="Proteomes" id="UP001219584"/>
    </source>
</evidence>
<feature type="transmembrane region" description="Helical" evidence="1">
    <location>
        <begin position="100"/>
        <end position="118"/>
    </location>
</feature>
<feature type="transmembrane region" description="Helical" evidence="1">
    <location>
        <begin position="249"/>
        <end position="271"/>
    </location>
</feature>
<evidence type="ECO:0000256" key="1">
    <source>
        <dbReference type="SAM" id="Phobius"/>
    </source>
</evidence>
<feature type="transmembrane region" description="Helical" evidence="1">
    <location>
        <begin position="301"/>
        <end position="326"/>
    </location>
</feature>